<evidence type="ECO:0000256" key="3">
    <source>
        <dbReference type="ARBA" id="ARBA00023004"/>
    </source>
</evidence>
<keyword evidence="3" id="KW-0408">Iron</keyword>
<protein>
    <recommendedName>
        <fullName evidence="5">NADH-ubiquinone oxidoreductase 51kDa subunit FMN-binding domain-containing protein</fullName>
    </recommendedName>
</protein>
<dbReference type="CDD" id="cd02980">
    <property type="entry name" value="TRX_Fd_family"/>
    <property type="match status" value="1"/>
</dbReference>
<evidence type="ECO:0000256" key="2">
    <source>
        <dbReference type="ARBA" id="ARBA00022723"/>
    </source>
</evidence>
<evidence type="ECO:0000256" key="1">
    <source>
        <dbReference type="ARBA" id="ARBA00022485"/>
    </source>
</evidence>
<dbReference type="PANTHER" id="PTHR43578">
    <property type="entry name" value="NADH-QUINONE OXIDOREDUCTASE SUBUNIT F"/>
    <property type="match status" value="1"/>
</dbReference>
<dbReference type="PANTHER" id="PTHR43578:SF3">
    <property type="entry name" value="NADH-QUINONE OXIDOREDUCTASE SUBUNIT F"/>
    <property type="match status" value="1"/>
</dbReference>
<organism evidence="6">
    <name type="scientific">marine sediment metagenome</name>
    <dbReference type="NCBI Taxonomy" id="412755"/>
    <lineage>
        <taxon>unclassified sequences</taxon>
        <taxon>metagenomes</taxon>
        <taxon>ecological metagenomes</taxon>
    </lineage>
</organism>
<keyword evidence="1" id="KW-0004">4Fe-4S</keyword>
<keyword evidence="2" id="KW-0479">Metal-binding</keyword>
<accession>X1IFN5</accession>
<dbReference type="EMBL" id="BARU01036810">
    <property type="protein sequence ID" value="GAH81221.1"/>
    <property type="molecule type" value="Genomic_DNA"/>
</dbReference>
<dbReference type="InterPro" id="IPR011538">
    <property type="entry name" value="Nuo51_FMN-bd"/>
</dbReference>
<dbReference type="Pfam" id="PF01512">
    <property type="entry name" value="Complex1_51K"/>
    <property type="match status" value="1"/>
</dbReference>
<dbReference type="Gene3D" id="6.10.250.1450">
    <property type="match status" value="1"/>
</dbReference>
<dbReference type="InterPro" id="IPR037225">
    <property type="entry name" value="Nuo51_FMN-bd_sf"/>
</dbReference>
<sequence>EHSNKPRILIGAATCGRAAGALAILEAINSKLAEYNIEANITQVGCIGLCYAEPIVNIVKPGCPHVYYGNLTPELASQLVEDYIINDNPRPDLALGTVGNDDVKDVPKFFELPMLKSQVRVALRNCGLIDPENINHYIANNGYAGLVRALEMTPEEVIDEIKNSGLRGRGGAGFPTGLKWEFCRKSQGTIKYVICNADEGDPGAFMDRSLLESDPHTVLEGMLIGAYAIGAIEGYVYIRAEYPLAIKRLNV</sequence>
<name>X1IFN5_9ZZZZ</name>
<dbReference type="InterPro" id="IPR036249">
    <property type="entry name" value="Thioredoxin-like_sf"/>
</dbReference>
<comment type="caution">
    <text evidence="6">The sequence shown here is derived from an EMBL/GenBank/DDBJ whole genome shotgun (WGS) entry which is preliminary data.</text>
</comment>
<dbReference type="SUPFAM" id="SSF52833">
    <property type="entry name" value="Thioredoxin-like"/>
    <property type="match status" value="1"/>
</dbReference>
<evidence type="ECO:0000313" key="6">
    <source>
        <dbReference type="EMBL" id="GAH81221.1"/>
    </source>
</evidence>
<keyword evidence="4" id="KW-0411">Iron-sulfur</keyword>
<reference evidence="6" key="1">
    <citation type="journal article" date="2014" name="Front. Microbiol.">
        <title>High frequency of phylogenetically diverse reductive dehalogenase-homologous genes in deep subseafloor sedimentary metagenomes.</title>
        <authorList>
            <person name="Kawai M."/>
            <person name="Futagami T."/>
            <person name="Toyoda A."/>
            <person name="Takaki Y."/>
            <person name="Nishi S."/>
            <person name="Hori S."/>
            <person name="Arai W."/>
            <person name="Tsubouchi T."/>
            <person name="Morono Y."/>
            <person name="Uchiyama I."/>
            <person name="Ito T."/>
            <person name="Fujiyama A."/>
            <person name="Inagaki F."/>
            <person name="Takami H."/>
        </authorList>
    </citation>
    <scope>NUCLEOTIDE SEQUENCE</scope>
    <source>
        <strain evidence="6">Expedition CK06-06</strain>
    </source>
</reference>
<dbReference type="Gene3D" id="3.40.30.10">
    <property type="entry name" value="Glutaredoxin"/>
    <property type="match status" value="1"/>
</dbReference>
<evidence type="ECO:0000259" key="5">
    <source>
        <dbReference type="Pfam" id="PF01512"/>
    </source>
</evidence>
<dbReference type="SUPFAM" id="SSF142019">
    <property type="entry name" value="Nqo1 FMN-binding domain-like"/>
    <property type="match status" value="1"/>
</dbReference>
<dbReference type="Gene3D" id="3.40.50.11540">
    <property type="entry name" value="NADH-ubiquinone oxidoreductase 51kDa subunit"/>
    <property type="match status" value="1"/>
</dbReference>
<feature type="non-terminal residue" evidence="6">
    <location>
        <position position="251"/>
    </location>
</feature>
<feature type="domain" description="NADH-ubiquinone oxidoreductase 51kDa subunit FMN-binding" evidence="5">
    <location>
        <begin position="161"/>
        <end position="250"/>
    </location>
</feature>
<dbReference type="GO" id="GO:0046872">
    <property type="term" value="F:metal ion binding"/>
    <property type="evidence" value="ECO:0007669"/>
    <property type="project" value="UniProtKB-KW"/>
</dbReference>
<evidence type="ECO:0000256" key="4">
    <source>
        <dbReference type="ARBA" id="ARBA00023014"/>
    </source>
</evidence>
<feature type="non-terminal residue" evidence="6">
    <location>
        <position position="1"/>
    </location>
</feature>
<gene>
    <name evidence="6" type="ORF">S03H2_57431</name>
</gene>
<dbReference type="AlphaFoldDB" id="X1IFN5"/>
<dbReference type="GO" id="GO:0051539">
    <property type="term" value="F:4 iron, 4 sulfur cluster binding"/>
    <property type="evidence" value="ECO:0007669"/>
    <property type="project" value="UniProtKB-KW"/>
</dbReference>
<proteinExistence type="predicted"/>